<keyword evidence="2" id="KW-1185">Reference proteome</keyword>
<name>A0A075AFM2_OPIVI</name>
<evidence type="ECO:0000313" key="1">
    <source>
        <dbReference type="EMBL" id="KER27909.1"/>
    </source>
</evidence>
<dbReference type="EMBL" id="KL596711">
    <property type="protein sequence ID" value="KER27909.1"/>
    <property type="molecule type" value="Genomic_DNA"/>
</dbReference>
<dbReference type="RefSeq" id="XP_009168303.1">
    <property type="nucleotide sequence ID" value="XM_009170039.1"/>
</dbReference>
<accession>A0A075AFM2</accession>
<dbReference type="AlphaFoldDB" id="A0A075AFM2"/>
<protein>
    <submittedName>
        <fullName evidence="1">Uncharacterized protein</fullName>
    </submittedName>
</protein>
<gene>
    <name evidence="1" type="ORF">T265_05115</name>
</gene>
<sequence>MESDSEQSTVVIESQTLPLLLQRPHPEKSTKPPARPMFYFCQPKCAQYPGGLRRLTPSALDPSFAPSSISLKLGPTEHCVQIVAGEKLVDLVYADDTVPLKTSVEEQVLLNELTNIIPPFGTRSAPSKRSHG</sequence>
<reference evidence="1 2" key="1">
    <citation type="submission" date="2013-11" db="EMBL/GenBank/DDBJ databases">
        <title>Opisthorchis viverrini - life in the bile duct.</title>
        <authorList>
            <person name="Young N.D."/>
            <person name="Nagarajan N."/>
            <person name="Lin S.J."/>
            <person name="Korhonen P.K."/>
            <person name="Jex A.R."/>
            <person name="Hall R.S."/>
            <person name="Safavi-Hemami H."/>
            <person name="Kaewkong W."/>
            <person name="Bertrand D."/>
            <person name="Gao S."/>
            <person name="Seet Q."/>
            <person name="Wongkham S."/>
            <person name="Teh B.T."/>
            <person name="Wongkham C."/>
            <person name="Intapan P.M."/>
            <person name="Maleewong W."/>
            <person name="Yang X."/>
            <person name="Hu M."/>
            <person name="Wang Z."/>
            <person name="Hofmann A."/>
            <person name="Sternberg P.W."/>
            <person name="Tan P."/>
            <person name="Wang J."/>
            <person name="Gasser R.B."/>
        </authorList>
    </citation>
    <scope>NUCLEOTIDE SEQUENCE [LARGE SCALE GENOMIC DNA]</scope>
</reference>
<evidence type="ECO:0000313" key="2">
    <source>
        <dbReference type="Proteomes" id="UP000054324"/>
    </source>
</evidence>
<organism evidence="1 2">
    <name type="scientific">Opisthorchis viverrini</name>
    <name type="common">Southeast Asian liver fluke</name>
    <dbReference type="NCBI Taxonomy" id="6198"/>
    <lineage>
        <taxon>Eukaryota</taxon>
        <taxon>Metazoa</taxon>
        <taxon>Spiralia</taxon>
        <taxon>Lophotrochozoa</taxon>
        <taxon>Platyhelminthes</taxon>
        <taxon>Trematoda</taxon>
        <taxon>Digenea</taxon>
        <taxon>Opisthorchiida</taxon>
        <taxon>Opisthorchiata</taxon>
        <taxon>Opisthorchiidae</taxon>
        <taxon>Opisthorchis</taxon>
    </lineage>
</organism>
<proteinExistence type="predicted"/>
<dbReference type="GeneID" id="20319297"/>
<dbReference type="CTD" id="20319297"/>
<dbReference type="KEGG" id="ovi:T265_05115"/>
<dbReference type="Proteomes" id="UP000054324">
    <property type="component" value="Unassembled WGS sequence"/>
</dbReference>